<dbReference type="AlphaFoldDB" id="Q1IRM3"/>
<dbReference type="InterPro" id="IPR015422">
    <property type="entry name" value="PyrdxlP-dep_Trfase_small"/>
</dbReference>
<accession>Q1IRM3</accession>
<dbReference type="eggNOG" id="COG0436">
    <property type="taxonomic scope" value="Bacteria"/>
</dbReference>
<dbReference type="OrthoDB" id="9802328at2"/>
<organism evidence="2 3">
    <name type="scientific">Koribacter versatilis (strain Ellin345)</name>
    <dbReference type="NCBI Taxonomy" id="204669"/>
    <lineage>
        <taxon>Bacteria</taxon>
        <taxon>Pseudomonadati</taxon>
        <taxon>Acidobacteriota</taxon>
        <taxon>Terriglobia</taxon>
        <taxon>Terriglobales</taxon>
        <taxon>Candidatus Korobacteraceae</taxon>
        <taxon>Candidatus Korobacter</taxon>
    </lineage>
</organism>
<sequence>MTSSRTAAHSPYMEYAKLYSAAKYNLATSGVMSYPLAELPVRLEDLEINGPTVYGYAPLQERLAKLNGVKEENVVAAYGTSMANHLAMAGTFDSGDEVLIEEPTYELLTSALAFLGAKIKRFPRPYESGFAIDPADVKRVITPNTKLIVITNLHNPSSVLTSDAVLREVGEIAAKHGARVLVDEVYLEALGDKRPKPAIHLGENFLVTSSLTKAFGLSGVRCGWILAEPKLAHRIWRMNDLFAATPSHPADRISVIALDNLSRVAERAHRILDENHRALNELLASRNEIDFVNPGVGTTVFPKLRSGSVEAFDRFLREKYETAIVPGKFFEMPQHFRIGLGGDTAMTREGLKRLATALAEFRP</sequence>
<dbReference type="PANTHER" id="PTHR43510">
    <property type="entry name" value="AMINOTRANSFERASE FUNCTION, HYPOTHETICAL (EUROFUNG)"/>
    <property type="match status" value="1"/>
</dbReference>
<keyword evidence="2" id="KW-0808">Transferase</keyword>
<name>Q1IRM3_KORVE</name>
<dbReference type="HOGENOM" id="CLU_017584_4_4_0"/>
<proteinExistence type="predicted"/>
<keyword evidence="3" id="KW-1185">Reference proteome</keyword>
<dbReference type="EnsemblBacteria" id="ABF40477">
    <property type="protein sequence ID" value="ABF40477"/>
    <property type="gene ID" value="Acid345_1475"/>
</dbReference>
<evidence type="ECO:0000313" key="2">
    <source>
        <dbReference type="EMBL" id="ABF40477.1"/>
    </source>
</evidence>
<dbReference type="Pfam" id="PF00155">
    <property type="entry name" value="Aminotran_1_2"/>
    <property type="match status" value="1"/>
</dbReference>
<gene>
    <name evidence="2" type="ordered locus">Acid345_1475</name>
</gene>
<dbReference type="EC" id="2.6.1.-" evidence="2"/>
<protein>
    <submittedName>
        <fullName evidence="2">Aminotransferase</fullName>
        <ecNumber evidence="2">2.6.1.-</ecNumber>
    </submittedName>
</protein>
<dbReference type="InterPro" id="IPR004839">
    <property type="entry name" value="Aminotransferase_I/II_large"/>
</dbReference>
<dbReference type="SUPFAM" id="SSF53383">
    <property type="entry name" value="PLP-dependent transferases"/>
    <property type="match status" value="1"/>
</dbReference>
<dbReference type="InterPro" id="IPR015421">
    <property type="entry name" value="PyrdxlP-dep_Trfase_major"/>
</dbReference>
<dbReference type="KEGG" id="aba:Acid345_1475"/>
<dbReference type="Gene3D" id="3.90.1150.10">
    <property type="entry name" value="Aspartate Aminotransferase, domain 1"/>
    <property type="match status" value="1"/>
</dbReference>
<dbReference type="STRING" id="204669.Acid345_1475"/>
<dbReference type="RefSeq" id="WP_011522279.1">
    <property type="nucleotide sequence ID" value="NC_008009.1"/>
</dbReference>
<dbReference type="Proteomes" id="UP000002432">
    <property type="component" value="Chromosome"/>
</dbReference>
<evidence type="ECO:0000259" key="1">
    <source>
        <dbReference type="Pfam" id="PF00155"/>
    </source>
</evidence>
<keyword evidence="2" id="KW-0032">Aminotransferase</keyword>
<dbReference type="CDD" id="cd00609">
    <property type="entry name" value="AAT_like"/>
    <property type="match status" value="1"/>
</dbReference>
<dbReference type="PANTHER" id="PTHR43510:SF1">
    <property type="entry name" value="AMINOTRANSFERASE FUNCTION, HYPOTHETICAL (EUROFUNG)"/>
    <property type="match status" value="1"/>
</dbReference>
<reference evidence="2 3" key="1">
    <citation type="journal article" date="2009" name="Appl. Environ. Microbiol.">
        <title>Three genomes from the phylum Acidobacteria provide insight into the lifestyles of these microorganisms in soils.</title>
        <authorList>
            <person name="Ward N.L."/>
            <person name="Challacombe J.F."/>
            <person name="Janssen P.H."/>
            <person name="Henrissat B."/>
            <person name="Coutinho P.M."/>
            <person name="Wu M."/>
            <person name="Xie G."/>
            <person name="Haft D.H."/>
            <person name="Sait M."/>
            <person name="Badger J."/>
            <person name="Barabote R.D."/>
            <person name="Bradley B."/>
            <person name="Brettin T.S."/>
            <person name="Brinkac L.M."/>
            <person name="Bruce D."/>
            <person name="Creasy T."/>
            <person name="Daugherty S.C."/>
            <person name="Davidsen T.M."/>
            <person name="DeBoy R.T."/>
            <person name="Detter J.C."/>
            <person name="Dodson R.J."/>
            <person name="Durkin A.S."/>
            <person name="Ganapathy A."/>
            <person name="Gwinn-Giglio M."/>
            <person name="Han C.S."/>
            <person name="Khouri H."/>
            <person name="Kiss H."/>
            <person name="Kothari S.P."/>
            <person name="Madupu R."/>
            <person name="Nelson K.E."/>
            <person name="Nelson W.C."/>
            <person name="Paulsen I."/>
            <person name="Penn K."/>
            <person name="Ren Q."/>
            <person name="Rosovitz M.J."/>
            <person name="Selengut J.D."/>
            <person name="Shrivastava S."/>
            <person name="Sullivan S.A."/>
            <person name="Tapia R."/>
            <person name="Thompson L.S."/>
            <person name="Watkins K.L."/>
            <person name="Yang Q."/>
            <person name="Yu C."/>
            <person name="Zafar N."/>
            <person name="Zhou L."/>
            <person name="Kuske C.R."/>
        </authorList>
    </citation>
    <scope>NUCLEOTIDE SEQUENCE [LARGE SCALE GENOMIC DNA]</scope>
    <source>
        <strain evidence="2 3">Ellin345</strain>
    </source>
</reference>
<feature type="domain" description="Aminotransferase class I/classII large" evidence="1">
    <location>
        <begin position="51"/>
        <end position="354"/>
    </location>
</feature>
<dbReference type="GO" id="GO:0030170">
    <property type="term" value="F:pyridoxal phosphate binding"/>
    <property type="evidence" value="ECO:0007669"/>
    <property type="project" value="InterPro"/>
</dbReference>
<dbReference type="InterPro" id="IPR015424">
    <property type="entry name" value="PyrdxlP-dep_Trfase"/>
</dbReference>
<dbReference type="Gene3D" id="3.40.640.10">
    <property type="entry name" value="Type I PLP-dependent aspartate aminotransferase-like (Major domain)"/>
    <property type="match status" value="1"/>
</dbReference>
<dbReference type="GO" id="GO:0008483">
    <property type="term" value="F:transaminase activity"/>
    <property type="evidence" value="ECO:0007669"/>
    <property type="project" value="UniProtKB-KW"/>
</dbReference>
<dbReference type="EMBL" id="CP000360">
    <property type="protein sequence ID" value="ABF40477.1"/>
    <property type="molecule type" value="Genomic_DNA"/>
</dbReference>
<evidence type="ECO:0000313" key="3">
    <source>
        <dbReference type="Proteomes" id="UP000002432"/>
    </source>
</evidence>